<keyword evidence="4" id="KW-0325">Glycoprotein</keyword>
<protein>
    <recommendedName>
        <fullName evidence="10">FAS1 domain-containing protein</fullName>
    </recommendedName>
</protein>
<evidence type="ECO:0000256" key="9">
    <source>
        <dbReference type="SAM" id="SignalP"/>
    </source>
</evidence>
<proteinExistence type="inferred from homology"/>
<dbReference type="AlphaFoldDB" id="W9RVW5"/>
<feature type="chain" id="PRO_5004929925" description="FAS1 domain-containing protein" evidence="9">
    <location>
        <begin position="23"/>
        <end position="293"/>
    </location>
</feature>
<evidence type="ECO:0000256" key="7">
    <source>
        <dbReference type="ARBA" id="ARBA00024686"/>
    </source>
</evidence>
<keyword evidence="3" id="KW-1003">Cell membrane</keyword>
<sequence>MATKQALISSFLIALLLCHSSATTLSQSPAKAPPQAPAEAPVKPAHPPSSPAATDSAPPLSDVPIVQAPPHKGRSRIPTDVTQILEKVGGFSVFIRLLKSTEVLTQVENQLSASNSLTILAPTNDAFASTLKPGTLNTLTDQQKIHLMQYHVLPTFISLDKFQTISNPVSTQAASSYDYPMDITTEGNWVNISTGIVNASITATVFADDQLAIYRVDKVLLPLGVFAPRPKLPAPAPSPTAKAKSSTTSSSSSTLDSADDDTKAASGASSVTRTLSTGVSIGLAMAVAILVLE</sequence>
<dbReference type="GO" id="GO:0009834">
    <property type="term" value="P:plant-type secondary cell wall biogenesis"/>
    <property type="evidence" value="ECO:0007669"/>
    <property type="project" value="TreeGrafter"/>
</dbReference>
<evidence type="ECO:0000313" key="12">
    <source>
        <dbReference type="Proteomes" id="UP000030645"/>
    </source>
</evidence>
<feature type="compositionally biased region" description="Low complexity" evidence="8">
    <location>
        <begin position="51"/>
        <end position="60"/>
    </location>
</feature>
<evidence type="ECO:0000256" key="1">
    <source>
        <dbReference type="ARBA" id="ARBA00004609"/>
    </source>
</evidence>
<gene>
    <name evidence="11" type="ORF">L484_014385</name>
</gene>
<organism evidence="11 12">
    <name type="scientific">Morus notabilis</name>
    <dbReference type="NCBI Taxonomy" id="981085"/>
    <lineage>
        <taxon>Eukaryota</taxon>
        <taxon>Viridiplantae</taxon>
        <taxon>Streptophyta</taxon>
        <taxon>Embryophyta</taxon>
        <taxon>Tracheophyta</taxon>
        <taxon>Spermatophyta</taxon>
        <taxon>Magnoliopsida</taxon>
        <taxon>eudicotyledons</taxon>
        <taxon>Gunneridae</taxon>
        <taxon>Pentapetalae</taxon>
        <taxon>rosids</taxon>
        <taxon>fabids</taxon>
        <taxon>Rosales</taxon>
        <taxon>Moraceae</taxon>
        <taxon>Moreae</taxon>
        <taxon>Morus</taxon>
    </lineage>
</organism>
<comment type="similarity">
    <text evidence="2">Belongs to the fasciclin-like AGP family.</text>
</comment>
<dbReference type="OrthoDB" id="286301at2759"/>
<keyword evidence="12" id="KW-1185">Reference proteome</keyword>
<dbReference type="EMBL" id="KE345290">
    <property type="protein sequence ID" value="EXB98543.1"/>
    <property type="molecule type" value="Genomic_DNA"/>
</dbReference>
<dbReference type="Pfam" id="PF02469">
    <property type="entry name" value="Fasciclin"/>
    <property type="match status" value="1"/>
</dbReference>
<dbReference type="STRING" id="981085.W9RVW5"/>
<evidence type="ECO:0000256" key="2">
    <source>
        <dbReference type="ARBA" id="ARBA00007843"/>
    </source>
</evidence>
<feature type="compositionally biased region" description="Low complexity" evidence="8">
    <location>
        <begin position="239"/>
        <end position="256"/>
    </location>
</feature>
<keyword evidence="5 9" id="KW-0732">Signal</keyword>
<evidence type="ECO:0000256" key="3">
    <source>
        <dbReference type="ARBA" id="ARBA00022475"/>
    </source>
</evidence>
<evidence type="ECO:0000256" key="6">
    <source>
        <dbReference type="ARBA" id="ARBA00023136"/>
    </source>
</evidence>
<feature type="region of interest" description="Disordered" evidence="8">
    <location>
        <begin position="234"/>
        <end position="269"/>
    </location>
</feature>
<reference evidence="12" key="1">
    <citation type="submission" date="2013-01" db="EMBL/GenBank/DDBJ databases">
        <title>Draft Genome Sequence of a Mulberry Tree, Morus notabilis C.K. Schneid.</title>
        <authorList>
            <person name="He N."/>
            <person name="Zhao S."/>
        </authorList>
    </citation>
    <scope>NUCLEOTIDE SEQUENCE</scope>
</reference>
<name>W9RVW5_9ROSA</name>
<dbReference type="KEGG" id="mnt:21397528"/>
<evidence type="ECO:0000256" key="5">
    <source>
        <dbReference type="ARBA" id="ARBA00022729"/>
    </source>
</evidence>
<comment type="subcellular location">
    <subcellularLocation>
        <location evidence="1">Cell membrane</location>
        <topology evidence="1">Lipid-anchor</topology>
        <topology evidence="1">GPI-anchor</topology>
    </subcellularLocation>
</comment>
<feature type="region of interest" description="Disordered" evidence="8">
    <location>
        <begin position="26"/>
        <end position="77"/>
    </location>
</feature>
<keyword evidence="4" id="KW-0336">GPI-anchor</keyword>
<keyword evidence="4" id="KW-0449">Lipoprotein</keyword>
<evidence type="ECO:0000259" key="10">
    <source>
        <dbReference type="PROSITE" id="PS50213"/>
    </source>
</evidence>
<dbReference type="SUPFAM" id="SSF82153">
    <property type="entry name" value="FAS1 domain"/>
    <property type="match status" value="1"/>
</dbReference>
<feature type="domain" description="FAS1" evidence="10">
    <location>
        <begin position="78"/>
        <end position="220"/>
    </location>
</feature>
<dbReference type="Proteomes" id="UP000030645">
    <property type="component" value="Unassembled WGS sequence"/>
</dbReference>
<dbReference type="InterPro" id="IPR045003">
    <property type="entry name" value="FLA_A"/>
</dbReference>
<accession>W9RVW5</accession>
<comment type="function">
    <text evidence="7">May be a cell surface adhesion protein.</text>
</comment>
<dbReference type="PANTHER" id="PTHR32077:SF65">
    <property type="entry name" value="FASCICLIN-LIKE ARABINOGALACTAN PROTEIN 11"/>
    <property type="match status" value="1"/>
</dbReference>
<dbReference type="InterPro" id="IPR000782">
    <property type="entry name" value="FAS1_domain"/>
</dbReference>
<evidence type="ECO:0000256" key="4">
    <source>
        <dbReference type="ARBA" id="ARBA00022622"/>
    </source>
</evidence>
<feature type="signal peptide" evidence="9">
    <location>
        <begin position="1"/>
        <end position="22"/>
    </location>
</feature>
<evidence type="ECO:0000256" key="8">
    <source>
        <dbReference type="SAM" id="MobiDB-lite"/>
    </source>
</evidence>
<dbReference type="SMART" id="SM00554">
    <property type="entry name" value="FAS1"/>
    <property type="match status" value="1"/>
</dbReference>
<dbReference type="GO" id="GO:0005886">
    <property type="term" value="C:plasma membrane"/>
    <property type="evidence" value="ECO:0007669"/>
    <property type="project" value="UniProtKB-SubCell"/>
</dbReference>
<dbReference type="GO" id="GO:0098552">
    <property type="term" value="C:side of membrane"/>
    <property type="evidence" value="ECO:0007669"/>
    <property type="project" value="UniProtKB-KW"/>
</dbReference>
<dbReference type="PROSITE" id="PS50213">
    <property type="entry name" value="FAS1"/>
    <property type="match status" value="1"/>
</dbReference>
<dbReference type="Gene3D" id="2.30.180.10">
    <property type="entry name" value="FAS1 domain"/>
    <property type="match status" value="1"/>
</dbReference>
<dbReference type="PANTHER" id="PTHR32077">
    <property type="entry name" value="FASCICLIN-LIKE ARABINOGALACTAN PROTEIN"/>
    <property type="match status" value="1"/>
</dbReference>
<evidence type="ECO:0000313" key="11">
    <source>
        <dbReference type="EMBL" id="EXB98543.1"/>
    </source>
</evidence>
<dbReference type="InterPro" id="IPR036378">
    <property type="entry name" value="FAS1_dom_sf"/>
</dbReference>
<keyword evidence="6" id="KW-0472">Membrane</keyword>